<evidence type="ECO:0000256" key="1">
    <source>
        <dbReference type="ARBA" id="ARBA00003618"/>
    </source>
</evidence>
<keyword evidence="10" id="KW-0175">Coiled coil</keyword>
<dbReference type="PIRSF" id="PIRSF003128">
    <property type="entry name" value="RecN"/>
    <property type="match status" value="1"/>
</dbReference>
<evidence type="ECO:0000313" key="12">
    <source>
        <dbReference type="EMBL" id="MDO1559866.1"/>
    </source>
</evidence>
<keyword evidence="4" id="KW-0547">Nucleotide-binding</keyword>
<evidence type="ECO:0000259" key="11">
    <source>
        <dbReference type="Pfam" id="PF02463"/>
    </source>
</evidence>
<accession>A0ABT8SN04</accession>
<dbReference type="InterPro" id="IPR004604">
    <property type="entry name" value="DNA_recomb/repair_RecN"/>
</dbReference>
<evidence type="ECO:0000313" key="13">
    <source>
        <dbReference type="Proteomes" id="UP001169063"/>
    </source>
</evidence>
<dbReference type="Proteomes" id="UP001169063">
    <property type="component" value="Unassembled WGS sequence"/>
</dbReference>
<proteinExistence type="inferred from homology"/>
<keyword evidence="7 9" id="KW-0234">DNA repair</keyword>
<dbReference type="InterPro" id="IPR027417">
    <property type="entry name" value="P-loop_NTPase"/>
</dbReference>
<evidence type="ECO:0000256" key="6">
    <source>
        <dbReference type="ARBA" id="ARBA00022840"/>
    </source>
</evidence>
<comment type="function">
    <text evidence="1 9">May be involved in recombinational repair of damaged DNA.</text>
</comment>
<evidence type="ECO:0000256" key="8">
    <source>
        <dbReference type="ARBA" id="ARBA00033408"/>
    </source>
</evidence>
<organism evidence="12 13">
    <name type="scientific">Peiella sedimenti</name>
    <dbReference type="NCBI Taxonomy" id="3061083"/>
    <lineage>
        <taxon>Bacteria</taxon>
        <taxon>Pseudomonadati</taxon>
        <taxon>Pseudomonadota</taxon>
        <taxon>Alphaproteobacteria</taxon>
        <taxon>Caulobacterales</taxon>
        <taxon>Caulobacteraceae</taxon>
        <taxon>Peiella</taxon>
    </lineage>
</organism>
<keyword evidence="13" id="KW-1185">Reference proteome</keyword>
<dbReference type="CDD" id="cd03241">
    <property type="entry name" value="ABC_RecN"/>
    <property type="match status" value="2"/>
</dbReference>
<comment type="caution">
    <text evidence="12">The sequence shown here is derived from an EMBL/GenBank/DDBJ whole genome shotgun (WGS) entry which is preliminary data.</text>
</comment>
<evidence type="ECO:0000256" key="7">
    <source>
        <dbReference type="ARBA" id="ARBA00023204"/>
    </source>
</evidence>
<feature type="domain" description="RecF/RecN/SMC N-terminal" evidence="11">
    <location>
        <begin position="14"/>
        <end position="520"/>
    </location>
</feature>
<sequence length="566" mass="58834">MLTALSIRDIVLVEALDLEIRPGLTVLTGETGAGKSIILDALGLALGARGDPGLVRPGAKQASVTAVFAPPAGHQVLSALDEAGIEAPEDGTLLLRRTVGADGRSRAFVNDQPVGVGVLKSVGEHLVEVHGQHETVGLLDARTHRGLLDDFGGLERQVAAVGEAHSALKAARGELERLSREATNAEAQRETLAEQLAELDRLAPRAGEEQALAEERALLAAGEKALAEVSQARDLLGGDRLAHSLAQALRALERGRERALQAGAGEDHRALKALASAAEAVDRTLIEAQEASALVDEAAAAFDIDPARLETAEERLFALRAMARRLGVGVEALPDERARIAHLLNLVEDSAQAMKAAEEALERATVAYDAAAAALTMGRRAAAARLHEAVAAELGPLKLDKARFRAVVSPLPEERRGAFGADQVLFEIAANPGAPFGPLNAVASGGELARVALALKAAMAGRTAASPVMIFDEVDQGVGGAVADAVGRRLDRLAEGGQVLVVTHSPQVAARGASHLKVVKRLASDQVRTDVQSLEGEARLEELARMLSGAEVTDAARAAAKALLGA</sequence>
<feature type="coiled-coil region" evidence="10">
    <location>
        <begin position="347"/>
        <end position="374"/>
    </location>
</feature>
<evidence type="ECO:0000256" key="4">
    <source>
        <dbReference type="ARBA" id="ARBA00022741"/>
    </source>
</evidence>
<evidence type="ECO:0000256" key="2">
    <source>
        <dbReference type="ARBA" id="ARBA00009441"/>
    </source>
</evidence>
<dbReference type="Pfam" id="PF02463">
    <property type="entry name" value="SMC_N"/>
    <property type="match status" value="1"/>
</dbReference>
<gene>
    <name evidence="12" type="primary">recN</name>
    <name evidence="12" type="ORF">Q0812_10560</name>
</gene>
<dbReference type="Gene3D" id="3.40.50.300">
    <property type="entry name" value="P-loop containing nucleotide triphosphate hydrolases"/>
    <property type="match status" value="2"/>
</dbReference>
<reference evidence="12" key="1">
    <citation type="submission" date="2023-07" db="EMBL/GenBank/DDBJ databases">
        <title>Brevundimonas soil sp. nov., isolated from the soil of chemical plant.</title>
        <authorList>
            <person name="Wu N."/>
        </authorList>
    </citation>
    <scope>NUCLEOTIDE SEQUENCE</scope>
    <source>
        <strain evidence="12">XZ-24</strain>
    </source>
</reference>
<dbReference type="PANTHER" id="PTHR11059">
    <property type="entry name" value="DNA REPAIR PROTEIN RECN"/>
    <property type="match status" value="1"/>
</dbReference>
<dbReference type="SUPFAM" id="SSF52540">
    <property type="entry name" value="P-loop containing nucleoside triphosphate hydrolases"/>
    <property type="match status" value="2"/>
</dbReference>
<protein>
    <recommendedName>
        <fullName evidence="3 9">DNA repair protein RecN</fullName>
    </recommendedName>
    <alternativeName>
        <fullName evidence="8 9">Recombination protein N</fullName>
    </alternativeName>
</protein>
<comment type="similarity">
    <text evidence="2 9">Belongs to the RecN family.</text>
</comment>
<dbReference type="RefSeq" id="WP_302110298.1">
    <property type="nucleotide sequence ID" value="NZ_JAUKTR010000004.1"/>
</dbReference>
<keyword evidence="6" id="KW-0067">ATP-binding</keyword>
<dbReference type="NCBIfam" id="TIGR00634">
    <property type="entry name" value="recN"/>
    <property type="match status" value="1"/>
</dbReference>
<evidence type="ECO:0000256" key="10">
    <source>
        <dbReference type="SAM" id="Coils"/>
    </source>
</evidence>
<evidence type="ECO:0000256" key="5">
    <source>
        <dbReference type="ARBA" id="ARBA00022763"/>
    </source>
</evidence>
<keyword evidence="5 9" id="KW-0227">DNA damage</keyword>
<feature type="coiled-coil region" evidence="10">
    <location>
        <begin position="161"/>
        <end position="202"/>
    </location>
</feature>
<evidence type="ECO:0000256" key="3">
    <source>
        <dbReference type="ARBA" id="ARBA00021315"/>
    </source>
</evidence>
<dbReference type="InterPro" id="IPR003395">
    <property type="entry name" value="RecF/RecN/SMC_N"/>
</dbReference>
<evidence type="ECO:0000256" key="9">
    <source>
        <dbReference type="PIRNR" id="PIRNR003128"/>
    </source>
</evidence>
<dbReference type="EMBL" id="JAUKTR010000004">
    <property type="protein sequence ID" value="MDO1559866.1"/>
    <property type="molecule type" value="Genomic_DNA"/>
</dbReference>
<name>A0ABT8SN04_9CAUL</name>
<dbReference type="PANTHER" id="PTHR11059:SF0">
    <property type="entry name" value="DNA REPAIR PROTEIN RECN"/>
    <property type="match status" value="1"/>
</dbReference>